<dbReference type="Proteomes" id="UP000465306">
    <property type="component" value="Unassembled WGS sequence"/>
</dbReference>
<reference evidence="3" key="3">
    <citation type="submission" date="2020-11" db="EMBL/GenBank/DDBJ databases">
        <title>Intraspecies plasmid and genomic variation of Mycobacterium kubicae revealed by the complete genome sequences of two clinical isolates.</title>
        <authorList>
            <person name="Hendrix J.R."/>
            <person name="Epperson L.E."/>
            <person name="Honda J.R."/>
            <person name="Strong M."/>
        </authorList>
    </citation>
    <scope>NUCLEOTIDE SEQUENCE</scope>
    <source>
        <strain evidence="3">JCM 13573</strain>
    </source>
</reference>
<evidence type="ECO:0000313" key="2">
    <source>
        <dbReference type="EMBL" id="GFG65600.1"/>
    </source>
</evidence>
<proteinExistence type="predicted"/>
<dbReference type="Proteomes" id="UP000663583">
    <property type="component" value="Chromosome"/>
</dbReference>
<dbReference type="EMBL" id="CP065047">
    <property type="protein sequence ID" value="QPI38057.1"/>
    <property type="molecule type" value="Genomic_DNA"/>
</dbReference>
<evidence type="ECO:0008006" key="6">
    <source>
        <dbReference type="Google" id="ProtNLM"/>
    </source>
</evidence>
<accession>A0AAX1JA08</accession>
<dbReference type="RefSeq" id="WP_085074427.1">
    <property type="nucleotide sequence ID" value="NZ_BLKU01000005.1"/>
</dbReference>
<keyword evidence="4" id="KW-1185">Reference proteome</keyword>
<evidence type="ECO:0000313" key="5">
    <source>
        <dbReference type="Proteomes" id="UP000663583"/>
    </source>
</evidence>
<reference evidence="2" key="2">
    <citation type="submission" date="2020-02" db="EMBL/GenBank/DDBJ databases">
        <authorList>
            <person name="Matsumoto Y."/>
            <person name="Kinjo T."/>
            <person name="Motooka D."/>
            <person name="Nabeya D."/>
            <person name="Jung N."/>
            <person name="Uechi K."/>
            <person name="Horii T."/>
            <person name="Iida T."/>
            <person name="Fujita J."/>
            <person name="Nakamura S."/>
        </authorList>
    </citation>
    <scope>NUCLEOTIDE SEQUENCE</scope>
    <source>
        <strain evidence="2">JCM 13573</strain>
    </source>
</reference>
<gene>
    <name evidence="3" type="ORF">I2456_00200</name>
    <name evidence="2" type="ORF">MKUB_30900</name>
</gene>
<organism evidence="3 5">
    <name type="scientific">Mycobacterium kubicae</name>
    <dbReference type="NCBI Taxonomy" id="120959"/>
    <lineage>
        <taxon>Bacteria</taxon>
        <taxon>Bacillati</taxon>
        <taxon>Actinomycetota</taxon>
        <taxon>Actinomycetes</taxon>
        <taxon>Mycobacteriales</taxon>
        <taxon>Mycobacteriaceae</taxon>
        <taxon>Mycobacterium</taxon>
        <taxon>Mycobacterium simiae complex</taxon>
    </lineage>
</organism>
<name>A0AAX1JA08_9MYCO</name>
<evidence type="ECO:0000313" key="4">
    <source>
        <dbReference type="Proteomes" id="UP000465306"/>
    </source>
</evidence>
<dbReference type="KEGG" id="mku:I2456_00200"/>
<dbReference type="EMBL" id="BLKU01000005">
    <property type="protein sequence ID" value="GFG65600.1"/>
    <property type="molecule type" value="Genomic_DNA"/>
</dbReference>
<evidence type="ECO:0000313" key="3">
    <source>
        <dbReference type="EMBL" id="QPI38057.1"/>
    </source>
</evidence>
<protein>
    <recommendedName>
        <fullName evidence="6">Transposase</fullName>
    </recommendedName>
</protein>
<feature type="region of interest" description="Disordered" evidence="1">
    <location>
        <begin position="36"/>
        <end position="65"/>
    </location>
</feature>
<reference evidence="2 4" key="1">
    <citation type="journal article" date="2019" name="Emerg. Microbes Infect.">
        <title>Comprehensive subspecies identification of 175 nontuberculous mycobacteria species based on 7547 genomic profiles.</title>
        <authorList>
            <person name="Matsumoto Y."/>
            <person name="Kinjo T."/>
            <person name="Motooka D."/>
            <person name="Nabeya D."/>
            <person name="Jung N."/>
            <person name="Uechi K."/>
            <person name="Horii T."/>
            <person name="Iida T."/>
            <person name="Fujita J."/>
            <person name="Nakamura S."/>
        </authorList>
    </citation>
    <scope>NUCLEOTIDE SEQUENCE [LARGE SCALE GENOMIC DNA]</scope>
    <source>
        <strain evidence="2 4">JCM 13573</strain>
    </source>
</reference>
<dbReference type="AlphaFoldDB" id="A0AAX1JA08"/>
<evidence type="ECO:0000256" key="1">
    <source>
        <dbReference type="SAM" id="MobiDB-lite"/>
    </source>
</evidence>
<sequence>MHWKGPQVTVIETTPDRVVVLDRTTGAVLRELIRGPVAYHSNGRKRGRPRKDAQPPTAPLLSAMS</sequence>